<evidence type="ECO:0000256" key="1">
    <source>
        <dbReference type="ARBA" id="ARBA00004141"/>
    </source>
</evidence>
<dbReference type="InterPro" id="IPR002524">
    <property type="entry name" value="Cation_efflux"/>
</dbReference>
<feature type="domain" description="Cation efflux protein transmembrane" evidence="8">
    <location>
        <begin position="15"/>
        <end position="214"/>
    </location>
</feature>
<evidence type="ECO:0000256" key="6">
    <source>
        <dbReference type="ARBA" id="ARBA00023136"/>
    </source>
</evidence>
<evidence type="ECO:0000256" key="2">
    <source>
        <dbReference type="ARBA" id="ARBA00008114"/>
    </source>
</evidence>
<dbReference type="Gene3D" id="1.20.1510.10">
    <property type="entry name" value="Cation efflux protein transmembrane domain"/>
    <property type="match status" value="1"/>
</dbReference>
<feature type="transmembrane region" description="Helical" evidence="7">
    <location>
        <begin position="117"/>
        <end position="138"/>
    </location>
</feature>
<organism evidence="9 10">
    <name type="scientific">Treponema brennaborense (strain DSM 12168 / CIP 105900 / DD5/3)</name>
    <dbReference type="NCBI Taxonomy" id="906968"/>
    <lineage>
        <taxon>Bacteria</taxon>
        <taxon>Pseudomonadati</taxon>
        <taxon>Spirochaetota</taxon>
        <taxon>Spirochaetia</taxon>
        <taxon>Spirochaetales</taxon>
        <taxon>Treponemataceae</taxon>
        <taxon>Treponema</taxon>
    </lineage>
</organism>
<dbReference type="GO" id="GO:0005886">
    <property type="term" value="C:plasma membrane"/>
    <property type="evidence" value="ECO:0007669"/>
    <property type="project" value="TreeGrafter"/>
</dbReference>
<proteinExistence type="inferred from homology"/>
<comment type="subcellular location">
    <subcellularLocation>
        <location evidence="1">Membrane</location>
        <topology evidence="1">Multi-pass membrane protein</topology>
    </subcellularLocation>
</comment>
<dbReference type="PANTHER" id="PTHR43840">
    <property type="entry name" value="MITOCHONDRIAL METAL TRANSPORTER 1-RELATED"/>
    <property type="match status" value="1"/>
</dbReference>
<keyword evidence="6 7" id="KW-0472">Membrane</keyword>
<feature type="transmembrane region" description="Helical" evidence="7">
    <location>
        <begin position="81"/>
        <end position="102"/>
    </location>
</feature>
<dbReference type="GO" id="GO:0015093">
    <property type="term" value="F:ferrous iron transmembrane transporter activity"/>
    <property type="evidence" value="ECO:0007669"/>
    <property type="project" value="TreeGrafter"/>
</dbReference>
<evidence type="ECO:0000256" key="7">
    <source>
        <dbReference type="SAM" id="Phobius"/>
    </source>
</evidence>
<feature type="transmembrane region" description="Helical" evidence="7">
    <location>
        <begin position="180"/>
        <end position="199"/>
    </location>
</feature>
<dbReference type="STRING" id="906968.Trebr_2559"/>
<feature type="transmembrane region" description="Helical" evidence="7">
    <location>
        <begin position="39"/>
        <end position="60"/>
    </location>
</feature>
<evidence type="ECO:0000256" key="4">
    <source>
        <dbReference type="ARBA" id="ARBA00022692"/>
    </source>
</evidence>
<keyword evidence="4 7" id="KW-0812">Transmembrane</keyword>
<evidence type="ECO:0000256" key="3">
    <source>
        <dbReference type="ARBA" id="ARBA00022448"/>
    </source>
</evidence>
<feature type="transmembrane region" description="Helical" evidence="7">
    <location>
        <begin position="12"/>
        <end position="33"/>
    </location>
</feature>
<gene>
    <name evidence="9" type="ordered locus">Trebr_2559</name>
</gene>
<keyword evidence="5 7" id="KW-1133">Transmembrane helix</keyword>
<dbReference type="GO" id="GO:0015086">
    <property type="term" value="F:cadmium ion transmembrane transporter activity"/>
    <property type="evidence" value="ECO:0007669"/>
    <property type="project" value="TreeGrafter"/>
</dbReference>
<accession>F4LNY6</accession>
<comment type="similarity">
    <text evidence="2">Belongs to the cation diffusion facilitator (CDF) transporter (TC 2.A.4) family.</text>
</comment>
<keyword evidence="10" id="KW-1185">Reference proteome</keyword>
<dbReference type="SUPFAM" id="SSF161111">
    <property type="entry name" value="Cation efflux protein transmembrane domain-like"/>
    <property type="match status" value="1"/>
</dbReference>
<protein>
    <submittedName>
        <fullName evidence="9">Cation diffusion facilitator family transporter</fullName>
    </submittedName>
</protein>
<dbReference type="PANTHER" id="PTHR43840:SF15">
    <property type="entry name" value="MITOCHONDRIAL METAL TRANSPORTER 1-RELATED"/>
    <property type="match status" value="1"/>
</dbReference>
<dbReference type="InterPro" id="IPR058533">
    <property type="entry name" value="Cation_efflux_TM"/>
</dbReference>
<evidence type="ECO:0000259" key="8">
    <source>
        <dbReference type="Pfam" id="PF01545"/>
    </source>
</evidence>
<dbReference type="RefSeq" id="WP_013759664.1">
    <property type="nucleotide sequence ID" value="NC_015500.1"/>
</dbReference>
<reference evidence="10" key="1">
    <citation type="submission" date="2011-04" db="EMBL/GenBank/DDBJ databases">
        <title>The complete genome of Treponema brennaborense DSM 12168.</title>
        <authorList>
            <person name="Lucas S."/>
            <person name="Han J."/>
            <person name="Lapidus A."/>
            <person name="Bruce D."/>
            <person name="Goodwin L."/>
            <person name="Pitluck S."/>
            <person name="Peters L."/>
            <person name="Kyrpides N."/>
            <person name="Mavromatis K."/>
            <person name="Ivanova N."/>
            <person name="Mikhailova N."/>
            <person name="Pagani I."/>
            <person name="Teshima H."/>
            <person name="Detter J.C."/>
            <person name="Tapia R."/>
            <person name="Han C."/>
            <person name="Land M."/>
            <person name="Hauser L."/>
            <person name="Markowitz V."/>
            <person name="Cheng J.-F."/>
            <person name="Hugenholtz P."/>
            <person name="Woyke T."/>
            <person name="Wu D."/>
            <person name="Gronow S."/>
            <person name="Wellnitz S."/>
            <person name="Brambilla E."/>
            <person name="Klenk H.-P."/>
            <person name="Eisen J.A."/>
        </authorList>
    </citation>
    <scope>NUCLEOTIDE SEQUENCE [LARGE SCALE GENOMIC DNA]</scope>
    <source>
        <strain evidence="10">DSM 12168 / CIP 105900 / DD5/3</strain>
    </source>
</reference>
<evidence type="ECO:0000313" key="9">
    <source>
        <dbReference type="EMBL" id="AEE17963.1"/>
    </source>
</evidence>
<dbReference type="InterPro" id="IPR027469">
    <property type="entry name" value="Cation_efflux_TMD_sf"/>
</dbReference>
<dbReference type="HOGENOM" id="CLU_056154_0_0_12"/>
<dbReference type="InterPro" id="IPR050291">
    <property type="entry name" value="CDF_Transporter"/>
</dbReference>
<dbReference type="GO" id="GO:0015341">
    <property type="term" value="F:zinc efflux antiporter activity"/>
    <property type="evidence" value="ECO:0007669"/>
    <property type="project" value="TreeGrafter"/>
</dbReference>
<dbReference type="Proteomes" id="UP000006546">
    <property type="component" value="Chromosome"/>
</dbReference>
<evidence type="ECO:0000256" key="5">
    <source>
        <dbReference type="ARBA" id="ARBA00022989"/>
    </source>
</evidence>
<sequence>MRKSKPFSEISLIKFVTIVNFAFAVGGLFFAFVSKSQSVLFDALYSFTSSFFTLISARVVQLVKRGDDRQFQFGYGSFEPLFIVIRTMFILTMNCALAYAALKTLLGGGAVIGAESAALYTLISVCVCAAVSVVLRIAAKKTDSPVLSAEAKSWVNDTLLSVSVLAAFCCIFVLRRTRAAFVIPYIDSGMTLLFIVLLVPQFVRQLGDNIQELLTAAPPVDIQQELDAVIRPYVAAYDLAGFKTYSTKRGRTLYIVVHVYLKHDVPIKRVDVVRKAMIRDIRNYWHYSDTDIVFTLDKTWIPLSFPHGESS</sequence>
<dbReference type="NCBIfam" id="TIGR01297">
    <property type="entry name" value="CDF"/>
    <property type="match status" value="1"/>
</dbReference>
<keyword evidence="3" id="KW-0813">Transport</keyword>
<name>F4LNY6_TREBD</name>
<dbReference type="EMBL" id="CP002696">
    <property type="protein sequence ID" value="AEE17963.1"/>
    <property type="molecule type" value="Genomic_DNA"/>
</dbReference>
<dbReference type="eggNOG" id="COG3965">
    <property type="taxonomic scope" value="Bacteria"/>
</dbReference>
<dbReference type="GO" id="GO:0006882">
    <property type="term" value="P:intracellular zinc ion homeostasis"/>
    <property type="evidence" value="ECO:0007669"/>
    <property type="project" value="TreeGrafter"/>
</dbReference>
<evidence type="ECO:0000313" key="10">
    <source>
        <dbReference type="Proteomes" id="UP000006546"/>
    </source>
</evidence>
<dbReference type="AlphaFoldDB" id="F4LNY6"/>
<dbReference type="KEGG" id="tbe:Trebr_2559"/>
<dbReference type="OrthoDB" id="268546at2"/>
<dbReference type="Pfam" id="PF01545">
    <property type="entry name" value="Cation_efflux"/>
    <property type="match status" value="1"/>
</dbReference>